<dbReference type="AlphaFoldDB" id="A0A183E6J5"/>
<reference evidence="3" key="1">
    <citation type="submission" date="2016-06" db="UniProtKB">
        <authorList>
            <consortium name="WormBaseParasite"/>
        </authorList>
    </citation>
    <scope>IDENTIFICATION</scope>
</reference>
<protein>
    <submittedName>
        <fullName evidence="1 3">Uncharacterized protein</fullName>
    </submittedName>
</protein>
<dbReference type="EMBL" id="UYRT01083956">
    <property type="protein sequence ID" value="VDN28162.1"/>
    <property type="molecule type" value="Genomic_DNA"/>
</dbReference>
<dbReference type="WBParaSite" id="GPUH_0001660801-mRNA-1">
    <property type="protein sequence ID" value="GPUH_0001660801-mRNA-1"/>
    <property type="gene ID" value="GPUH_0001660801"/>
</dbReference>
<name>A0A183E6J5_9BILA</name>
<organism evidence="3">
    <name type="scientific">Gongylonema pulchrum</name>
    <dbReference type="NCBI Taxonomy" id="637853"/>
    <lineage>
        <taxon>Eukaryota</taxon>
        <taxon>Metazoa</taxon>
        <taxon>Ecdysozoa</taxon>
        <taxon>Nematoda</taxon>
        <taxon>Chromadorea</taxon>
        <taxon>Rhabditida</taxon>
        <taxon>Spirurina</taxon>
        <taxon>Spiruromorpha</taxon>
        <taxon>Spiruroidea</taxon>
        <taxon>Gongylonematidae</taxon>
        <taxon>Gongylonema</taxon>
    </lineage>
</organism>
<proteinExistence type="predicted"/>
<dbReference type="Proteomes" id="UP000271098">
    <property type="component" value="Unassembled WGS sequence"/>
</dbReference>
<keyword evidence="2" id="KW-1185">Reference proteome</keyword>
<evidence type="ECO:0000313" key="2">
    <source>
        <dbReference type="Proteomes" id="UP000271098"/>
    </source>
</evidence>
<gene>
    <name evidence="1" type="ORF">GPUH_LOCUS16586</name>
</gene>
<reference evidence="1 2" key="2">
    <citation type="submission" date="2018-11" db="EMBL/GenBank/DDBJ databases">
        <authorList>
            <consortium name="Pathogen Informatics"/>
        </authorList>
    </citation>
    <scope>NUCLEOTIDE SEQUENCE [LARGE SCALE GENOMIC DNA]</scope>
</reference>
<sequence length="122" mass="13714">MCLTQSQRLANIAGASMLTKQTSAKITCESATFTHQFHPSWNTTVRQVILTVPARSRQLQREHVFTQFGLLASEQFALVQPETLSAQHSLPTPHEPLQLNRICKAVFEPLHNPNDAYLTQFA</sequence>
<evidence type="ECO:0000313" key="3">
    <source>
        <dbReference type="WBParaSite" id="GPUH_0001660801-mRNA-1"/>
    </source>
</evidence>
<evidence type="ECO:0000313" key="1">
    <source>
        <dbReference type="EMBL" id="VDN28162.1"/>
    </source>
</evidence>
<accession>A0A183E6J5</accession>